<evidence type="ECO:0000313" key="2">
    <source>
        <dbReference type="EMBL" id="EGO28873.1"/>
    </source>
</evidence>
<dbReference type="EMBL" id="GL945430">
    <property type="protein sequence ID" value="EGO28873.1"/>
    <property type="molecule type" value="Genomic_DNA"/>
</dbReference>
<dbReference type="Proteomes" id="UP000008064">
    <property type="component" value="Unassembled WGS sequence"/>
</dbReference>
<sequence>MNNNVSSGVHPSTTSLQSTNTVSSTTPLLSSQKQKQKRKQKDQSNSPKTASPAAPAPSSQPHSNPQPKDYEQAFANLTSSYGYMGGTPSLPKRRS</sequence>
<evidence type="ECO:0000256" key="1">
    <source>
        <dbReference type="SAM" id="MobiDB-lite"/>
    </source>
</evidence>
<reference evidence="2" key="1">
    <citation type="submission" date="2011-04" db="EMBL/GenBank/DDBJ databases">
        <title>Evolution of plant cell wall degrading machinery underlies the functional diversity of forest fungi.</title>
        <authorList>
            <consortium name="US DOE Joint Genome Institute (JGI-PGF)"/>
            <person name="Eastwood D.C."/>
            <person name="Floudas D."/>
            <person name="Binder M."/>
            <person name="Majcherczyk A."/>
            <person name="Schneider P."/>
            <person name="Aerts A."/>
            <person name="Asiegbu F.O."/>
            <person name="Baker S.E."/>
            <person name="Barry K."/>
            <person name="Bendiksby M."/>
            <person name="Blumentritt M."/>
            <person name="Coutinho P.M."/>
            <person name="Cullen D."/>
            <person name="Cullen D."/>
            <person name="Gathman A."/>
            <person name="Goodell B."/>
            <person name="Henrissat B."/>
            <person name="Ihrmark K."/>
            <person name="Kauserud H."/>
            <person name="Kohler A."/>
            <person name="LaButti K."/>
            <person name="Lapidus A."/>
            <person name="Lavin J.L."/>
            <person name="Lee Y.-H."/>
            <person name="Lindquist E."/>
            <person name="Lilly W."/>
            <person name="Lucas S."/>
            <person name="Morin E."/>
            <person name="Murat C."/>
            <person name="Oguiza J.A."/>
            <person name="Park J."/>
            <person name="Pisabarro A.G."/>
            <person name="Riley R."/>
            <person name="Rosling A."/>
            <person name="Salamov A."/>
            <person name="Schmidt O."/>
            <person name="Schmutz J."/>
            <person name="Skrede I."/>
            <person name="Stenlid J."/>
            <person name="Wiebenga A."/>
            <person name="Xie X."/>
            <person name="Kues U."/>
            <person name="Hibbett D.S."/>
            <person name="Hoffmeister D."/>
            <person name="Hogberg N."/>
            <person name="Martin F."/>
            <person name="Grigoriev I.V."/>
            <person name="Watkinson S.C."/>
        </authorList>
    </citation>
    <scope>NUCLEOTIDE SEQUENCE</scope>
    <source>
        <strain evidence="2">S7.9</strain>
    </source>
</reference>
<dbReference type="KEGG" id="sla:SERLADRAFT_459738"/>
<name>F8NL57_SERL9</name>
<dbReference type="GeneID" id="18817959"/>
<accession>F8NL57</accession>
<proteinExistence type="predicted"/>
<dbReference type="RefSeq" id="XP_007315072.1">
    <property type="nucleotide sequence ID" value="XM_007315010.1"/>
</dbReference>
<dbReference type="HOGENOM" id="CLU_2374095_0_0_1"/>
<protein>
    <submittedName>
        <fullName evidence="2">Uncharacterized protein</fullName>
    </submittedName>
</protein>
<feature type="compositionally biased region" description="Polar residues" evidence="1">
    <location>
        <begin position="1"/>
        <end position="29"/>
    </location>
</feature>
<dbReference type="AlphaFoldDB" id="F8NL57"/>
<feature type="compositionally biased region" description="Low complexity" evidence="1">
    <location>
        <begin position="43"/>
        <end position="67"/>
    </location>
</feature>
<gene>
    <name evidence="2" type="ORF">SERLADRAFT_459738</name>
</gene>
<feature type="region of interest" description="Disordered" evidence="1">
    <location>
        <begin position="1"/>
        <end position="95"/>
    </location>
</feature>
<organism>
    <name type="scientific">Serpula lacrymans var. lacrymans (strain S7.9)</name>
    <name type="common">Dry rot fungus</name>
    <dbReference type="NCBI Taxonomy" id="578457"/>
    <lineage>
        <taxon>Eukaryota</taxon>
        <taxon>Fungi</taxon>
        <taxon>Dikarya</taxon>
        <taxon>Basidiomycota</taxon>
        <taxon>Agaricomycotina</taxon>
        <taxon>Agaricomycetes</taxon>
        <taxon>Agaricomycetidae</taxon>
        <taxon>Boletales</taxon>
        <taxon>Coniophorineae</taxon>
        <taxon>Serpulaceae</taxon>
        <taxon>Serpula</taxon>
    </lineage>
</organism>